<evidence type="ECO:0000256" key="1">
    <source>
        <dbReference type="ARBA" id="ARBA00004651"/>
    </source>
</evidence>
<dbReference type="STRING" id="666510.ASAC_0068"/>
<dbReference type="PANTHER" id="PTHR22926">
    <property type="entry name" value="PHOSPHO-N-ACETYLMURAMOYL-PENTAPEPTIDE-TRANSFERASE"/>
    <property type="match status" value="1"/>
</dbReference>
<dbReference type="GO" id="GO:0071555">
    <property type="term" value="P:cell wall organization"/>
    <property type="evidence" value="ECO:0007669"/>
    <property type="project" value="TreeGrafter"/>
</dbReference>
<evidence type="ECO:0000313" key="9">
    <source>
        <dbReference type="Proteomes" id="UP000000346"/>
    </source>
</evidence>
<protein>
    <submittedName>
        <fullName evidence="8">Putative UDP-N-acetylmuramyl pentapeptide phosphotransferase</fullName>
    </submittedName>
</protein>
<dbReference type="InParanoid" id="D9PZI8"/>
<name>D9PZI8_ACIS3</name>
<organism evidence="8 9">
    <name type="scientific">Acidilobus saccharovorans (strain DSM 16705 / JCM 18335 / VKM B-2471 / 345-15)</name>
    <dbReference type="NCBI Taxonomy" id="666510"/>
    <lineage>
        <taxon>Archaea</taxon>
        <taxon>Thermoproteota</taxon>
        <taxon>Thermoprotei</taxon>
        <taxon>Acidilobales</taxon>
        <taxon>Acidilobaceae</taxon>
        <taxon>Acidilobus</taxon>
    </lineage>
</organism>
<evidence type="ECO:0000256" key="3">
    <source>
        <dbReference type="ARBA" id="ARBA00022679"/>
    </source>
</evidence>
<dbReference type="InterPro" id="IPR000715">
    <property type="entry name" value="Glycosyl_transferase_4"/>
</dbReference>
<dbReference type="Pfam" id="PF00953">
    <property type="entry name" value="Glycos_transf_4"/>
    <property type="match status" value="1"/>
</dbReference>
<dbReference type="KEGG" id="asc:ASAC_0068"/>
<evidence type="ECO:0000313" key="8">
    <source>
        <dbReference type="EMBL" id="ADL18476.1"/>
    </source>
</evidence>
<feature type="transmembrane region" description="Helical" evidence="7">
    <location>
        <begin position="315"/>
        <end position="336"/>
    </location>
</feature>
<evidence type="ECO:0000256" key="5">
    <source>
        <dbReference type="ARBA" id="ARBA00022989"/>
    </source>
</evidence>
<evidence type="ECO:0000256" key="7">
    <source>
        <dbReference type="SAM" id="Phobius"/>
    </source>
</evidence>
<sequence length="339" mass="36612">MLQEAVVAVISSLVAMGSVMALEPSWIAVASSRGLVGSDMNKPDRRKVAEAGGLWVIVGASLGLLVMEAINTFVNGSLYNPVPLFSMLSLLMLTGLIGLLDDILGWKKGIPPAVRVLSTIPAALPLMIAKYNAYIVHVPILHVLYLGLLFPLVVVPVGVMGASNAYNMIAGYNGLEAGMGVVMLAFTAAFSIVKGLWLTAYLSLIMMAALLGFLFYNWYPAKVFPGNTMTYAVGAYYAGIVVLGDIAAFGLFMYMLYYAELLLFIRGLMHGVYKENFGRVRPDGSLEPPYDRSYSLTHLMIRLQRRLMGRATERGVTVGLMALQAVVGAAALLIFLRLS</sequence>
<feature type="transmembrane region" description="Helical" evidence="7">
    <location>
        <begin position="82"/>
        <end position="100"/>
    </location>
</feature>
<keyword evidence="3 8" id="KW-0808">Transferase</keyword>
<evidence type="ECO:0000256" key="2">
    <source>
        <dbReference type="ARBA" id="ARBA00022475"/>
    </source>
</evidence>
<keyword evidence="9" id="KW-1185">Reference proteome</keyword>
<feature type="transmembrane region" description="Helical" evidence="7">
    <location>
        <begin position="143"/>
        <end position="163"/>
    </location>
</feature>
<comment type="subcellular location">
    <subcellularLocation>
        <location evidence="1">Cell membrane</location>
        <topology evidence="1">Multi-pass membrane protein</topology>
    </subcellularLocation>
</comment>
<feature type="transmembrane region" description="Helical" evidence="7">
    <location>
        <begin position="52"/>
        <end position="70"/>
    </location>
</feature>
<dbReference type="GO" id="GO:0016780">
    <property type="term" value="F:phosphotransferase activity, for other substituted phosphate groups"/>
    <property type="evidence" value="ECO:0007669"/>
    <property type="project" value="InterPro"/>
</dbReference>
<dbReference type="GO" id="GO:0005886">
    <property type="term" value="C:plasma membrane"/>
    <property type="evidence" value="ECO:0007669"/>
    <property type="project" value="UniProtKB-SubCell"/>
</dbReference>
<feature type="transmembrane region" description="Helical" evidence="7">
    <location>
        <begin position="196"/>
        <end position="216"/>
    </location>
</feature>
<dbReference type="AlphaFoldDB" id="D9PZI8"/>
<dbReference type="HOGENOM" id="CLU_023982_4_0_2"/>
<accession>D9PZI8</accession>
<dbReference type="GeneID" id="9498279"/>
<dbReference type="CDD" id="cd06856">
    <property type="entry name" value="GT_GPT_archaea"/>
    <property type="match status" value="1"/>
</dbReference>
<proteinExistence type="predicted"/>
<feature type="transmembrane region" description="Helical" evidence="7">
    <location>
        <begin position="236"/>
        <end position="259"/>
    </location>
</feature>
<reference evidence="8 9" key="1">
    <citation type="journal article" date="2010" name="Appl. Environ. Microbiol.">
        <title>The genome sequence of the crenarchaeon Acidilobus saccharovorans supports a new order, Acidilobales, and suggests an important ecological role in terrestrial acidic hot springs.</title>
        <authorList>
            <person name="Mardanov A.V."/>
            <person name="Svetlitchnyi V.A."/>
            <person name="Beletsky A.V."/>
            <person name="Prokofeva M.I."/>
            <person name="Bonch-Osmolovskaya E.A."/>
            <person name="Ravin N.V."/>
            <person name="Skryabin K.G."/>
        </authorList>
    </citation>
    <scope>NUCLEOTIDE SEQUENCE [LARGE SCALE GENOMIC DNA]</scope>
    <source>
        <strain evidence="9">DSM 16705 / JCM 18335 / VKM B-2471 / 345-15</strain>
    </source>
</reference>
<evidence type="ECO:0000256" key="6">
    <source>
        <dbReference type="ARBA" id="ARBA00023136"/>
    </source>
</evidence>
<keyword evidence="4 7" id="KW-0812">Transmembrane</keyword>
<keyword evidence="2" id="KW-1003">Cell membrane</keyword>
<evidence type="ECO:0000256" key="4">
    <source>
        <dbReference type="ARBA" id="ARBA00022692"/>
    </source>
</evidence>
<keyword evidence="6 7" id="KW-0472">Membrane</keyword>
<dbReference type="RefSeq" id="WP_013265988.1">
    <property type="nucleotide sequence ID" value="NC_014374.1"/>
</dbReference>
<dbReference type="eggNOG" id="arCOG03199">
    <property type="taxonomic scope" value="Archaea"/>
</dbReference>
<feature type="transmembrane region" description="Helical" evidence="7">
    <location>
        <begin position="169"/>
        <end position="189"/>
    </location>
</feature>
<gene>
    <name evidence="8" type="ordered locus">ASAC_0068</name>
</gene>
<dbReference type="Proteomes" id="UP000000346">
    <property type="component" value="Chromosome"/>
</dbReference>
<keyword evidence="5 7" id="KW-1133">Transmembrane helix</keyword>
<dbReference type="PANTHER" id="PTHR22926:SF3">
    <property type="entry name" value="UNDECAPRENYL-PHOSPHATE ALPHA-N-ACETYLGLUCOSAMINYL 1-PHOSPHATE TRANSFERASE"/>
    <property type="match status" value="1"/>
</dbReference>
<dbReference type="EMBL" id="CP001742">
    <property type="protein sequence ID" value="ADL18476.1"/>
    <property type="molecule type" value="Genomic_DNA"/>
</dbReference>
<dbReference type="FunCoup" id="D9PZI8">
    <property type="interactions" value="152"/>
</dbReference>
<dbReference type="GO" id="GO:0044038">
    <property type="term" value="P:cell wall macromolecule biosynthetic process"/>
    <property type="evidence" value="ECO:0007669"/>
    <property type="project" value="TreeGrafter"/>
</dbReference>